<feature type="region of interest" description="Disordered" evidence="1">
    <location>
        <begin position="78"/>
        <end position="146"/>
    </location>
</feature>
<dbReference type="AlphaFoldDB" id="A0A4P9Z920"/>
<evidence type="ECO:0000313" key="3">
    <source>
        <dbReference type="EMBL" id="RKP29215.1"/>
    </source>
</evidence>
<dbReference type="PRINTS" id="PR00837">
    <property type="entry name" value="V5TPXLIKE"/>
</dbReference>
<sequence>MAAKVTNYVVVAVDSNGNTIAIKTSTALPSTLLTMKRNDSSTTNTTSYPHGVSSYPNTVTFPSVQATAIKAAIGDVDATSNGAPALIPTEEATSSKNTPASAPEAIPEPEAAPAPEATPEATPEPAPASDYSSGSSSGSSSDNNFALDMLKSHNSKRAEHGATPLSWSYDLEGFAQGCANKYRCGSELDHSNGPYGENLALGADSAEDAVNKWNKEATQYDHSSYSKLDHFTQVIWKSTTELGCAFKVCPNGKYIICSYYPPGNIIGQGRKNLSLK</sequence>
<dbReference type="OrthoDB" id="337038at2759"/>
<dbReference type="EMBL" id="ML004501">
    <property type="protein sequence ID" value="RKP29215.1"/>
    <property type="molecule type" value="Genomic_DNA"/>
</dbReference>
<protein>
    <submittedName>
        <fullName evidence="3">PR-1-like protein</fullName>
    </submittedName>
</protein>
<accession>A0A4P9Z920</accession>
<feature type="compositionally biased region" description="Low complexity" evidence="1">
    <location>
        <begin position="132"/>
        <end position="141"/>
    </location>
</feature>
<evidence type="ECO:0000313" key="4">
    <source>
        <dbReference type="Proteomes" id="UP000268321"/>
    </source>
</evidence>
<organism evidence="3 4">
    <name type="scientific">Metschnikowia bicuspidata</name>
    <dbReference type="NCBI Taxonomy" id="27322"/>
    <lineage>
        <taxon>Eukaryota</taxon>
        <taxon>Fungi</taxon>
        <taxon>Dikarya</taxon>
        <taxon>Ascomycota</taxon>
        <taxon>Saccharomycotina</taxon>
        <taxon>Pichiomycetes</taxon>
        <taxon>Metschnikowiaceae</taxon>
        <taxon>Metschnikowia</taxon>
    </lineage>
</organism>
<dbReference type="InterPro" id="IPR018244">
    <property type="entry name" value="Allrgn_V5/Tpx1_CS"/>
</dbReference>
<dbReference type="PANTHER" id="PTHR10334">
    <property type="entry name" value="CYSTEINE-RICH SECRETORY PROTEIN-RELATED"/>
    <property type="match status" value="1"/>
</dbReference>
<dbReference type="SMART" id="SM00198">
    <property type="entry name" value="SCP"/>
    <property type="match status" value="1"/>
</dbReference>
<dbReference type="Gene3D" id="3.40.33.10">
    <property type="entry name" value="CAP"/>
    <property type="match status" value="1"/>
</dbReference>
<dbReference type="Proteomes" id="UP000268321">
    <property type="component" value="Unassembled WGS sequence"/>
</dbReference>
<dbReference type="Pfam" id="PF00188">
    <property type="entry name" value="CAP"/>
    <property type="match status" value="1"/>
</dbReference>
<proteinExistence type="predicted"/>
<feature type="compositionally biased region" description="Low complexity" evidence="1">
    <location>
        <begin position="98"/>
        <end position="123"/>
    </location>
</feature>
<dbReference type="InterPro" id="IPR035940">
    <property type="entry name" value="CAP_sf"/>
</dbReference>
<name>A0A4P9Z920_9ASCO</name>
<evidence type="ECO:0000256" key="1">
    <source>
        <dbReference type="SAM" id="MobiDB-lite"/>
    </source>
</evidence>
<dbReference type="PROSITE" id="PS01010">
    <property type="entry name" value="CRISP_2"/>
    <property type="match status" value="1"/>
</dbReference>
<dbReference type="GO" id="GO:0005576">
    <property type="term" value="C:extracellular region"/>
    <property type="evidence" value="ECO:0007669"/>
    <property type="project" value="InterPro"/>
</dbReference>
<evidence type="ECO:0000259" key="2">
    <source>
        <dbReference type="SMART" id="SM00198"/>
    </source>
</evidence>
<reference evidence="4" key="1">
    <citation type="journal article" date="2018" name="Nat. Microbiol.">
        <title>Leveraging single-cell genomics to expand the fungal tree of life.</title>
        <authorList>
            <person name="Ahrendt S.R."/>
            <person name="Quandt C.A."/>
            <person name="Ciobanu D."/>
            <person name="Clum A."/>
            <person name="Salamov A."/>
            <person name="Andreopoulos B."/>
            <person name="Cheng J.F."/>
            <person name="Woyke T."/>
            <person name="Pelin A."/>
            <person name="Henrissat B."/>
            <person name="Reynolds N.K."/>
            <person name="Benny G.L."/>
            <person name="Smith M.E."/>
            <person name="James T.Y."/>
            <person name="Grigoriev I.V."/>
        </authorList>
    </citation>
    <scope>NUCLEOTIDE SEQUENCE [LARGE SCALE GENOMIC DNA]</scope>
    <source>
        <strain evidence="4">Baker2002</strain>
    </source>
</reference>
<feature type="domain" description="SCP" evidence="2">
    <location>
        <begin position="144"/>
        <end position="267"/>
    </location>
</feature>
<dbReference type="InterPro" id="IPR014044">
    <property type="entry name" value="CAP_dom"/>
</dbReference>
<dbReference type="InterPro" id="IPR001283">
    <property type="entry name" value="CRISP-related"/>
</dbReference>
<keyword evidence="4" id="KW-1185">Reference proteome</keyword>
<gene>
    <name evidence="3" type="ORF">METBISCDRAFT_31831</name>
</gene>
<dbReference type="SUPFAM" id="SSF55797">
    <property type="entry name" value="PR-1-like"/>
    <property type="match status" value="1"/>
</dbReference>